<keyword evidence="1" id="KW-0812">Transmembrane</keyword>
<proteinExistence type="predicted"/>
<name>A0A6P2BUU6_9ACTN</name>
<feature type="transmembrane region" description="Helical" evidence="1">
    <location>
        <begin position="92"/>
        <end position="112"/>
    </location>
</feature>
<gene>
    <name evidence="2" type="ORF">EAS64_31135</name>
</gene>
<sequence>MRYETDAARMPVISLGTQVPRSGRPLLSFEQVALARVRARAERLPRVPFSALVSDEGDDYKSWVREQEEELGQEARRAGMAVKSAPRGSWQAVLSLALGAVVAVVAVHTVDWKTGDAIAGPVLTAALIALFVPACLRKWRLTPDGAAAVAVWRRAGRGVPGAAAGRSGWGLGSDTGRTIWQLDGPQAAPLPKGHAWSSFGGQWHTVKLGNVVSRPYWSTTTGLGFVLMLTLMGSFPAVMIGVLGLGLNAQGKLLAITPAALGALIIVVFWLPSFSHRMTLPDTVTFPGEVIRLQFVDGGSDSPDDYLVWVDDGSPVSLKFDVAQIVYRRLSVGDPVQVSWSPRRRSLNDITPAGR</sequence>
<dbReference type="EMBL" id="RPFW01000006">
    <property type="protein sequence ID" value="TVZ01895.1"/>
    <property type="molecule type" value="Genomic_DNA"/>
</dbReference>
<evidence type="ECO:0000313" key="3">
    <source>
        <dbReference type="Proteomes" id="UP000460272"/>
    </source>
</evidence>
<dbReference type="Proteomes" id="UP000460272">
    <property type="component" value="Unassembled WGS sequence"/>
</dbReference>
<dbReference type="AlphaFoldDB" id="A0A6P2BUU6"/>
<feature type="transmembrane region" description="Helical" evidence="1">
    <location>
        <begin position="223"/>
        <end position="247"/>
    </location>
</feature>
<protein>
    <recommendedName>
        <fullName evidence="4">DUF3592 domain-containing protein</fullName>
    </recommendedName>
</protein>
<feature type="transmembrane region" description="Helical" evidence="1">
    <location>
        <begin position="253"/>
        <end position="271"/>
    </location>
</feature>
<evidence type="ECO:0008006" key="4">
    <source>
        <dbReference type="Google" id="ProtNLM"/>
    </source>
</evidence>
<accession>A0A6P2BUU6</accession>
<keyword evidence="1" id="KW-1133">Transmembrane helix</keyword>
<comment type="caution">
    <text evidence="2">The sequence shown here is derived from an EMBL/GenBank/DDBJ whole genome shotgun (WGS) entry which is preliminary data.</text>
</comment>
<keyword evidence="1" id="KW-0472">Membrane</keyword>
<reference evidence="2 3" key="1">
    <citation type="submission" date="2018-11" db="EMBL/GenBank/DDBJ databases">
        <title>Trebonia kvetii gen.nov., sp.nov., a novel acidophilic actinobacterium, and proposal of the new actinobacterial family Treboniaceae fam. nov.</title>
        <authorList>
            <person name="Rapoport D."/>
            <person name="Sagova-Mareckova M."/>
            <person name="Sedlacek I."/>
            <person name="Provaznik J."/>
            <person name="Kralova S."/>
            <person name="Pavlinic D."/>
            <person name="Benes V."/>
            <person name="Kopecky J."/>
        </authorList>
    </citation>
    <scope>NUCLEOTIDE SEQUENCE [LARGE SCALE GENOMIC DNA]</scope>
    <source>
        <strain evidence="2 3">15Tr583</strain>
    </source>
</reference>
<organism evidence="2 3">
    <name type="scientific">Trebonia kvetii</name>
    <dbReference type="NCBI Taxonomy" id="2480626"/>
    <lineage>
        <taxon>Bacteria</taxon>
        <taxon>Bacillati</taxon>
        <taxon>Actinomycetota</taxon>
        <taxon>Actinomycetes</taxon>
        <taxon>Streptosporangiales</taxon>
        <taxon>Treboniaceae</taxon>
        <taxon>Trebonia</taxon>
    </lineage>
</organism>
<evidence type="ECO:0000313" key="2">
    <source>
        <dbReference type="EMBL" id="TVZ01895.1"/>
    </source>
</evidence>
<feature type="transmembrane region" description="Helical" evidence="1">
    <location>
        <begin position="118"/>
        <end position="136"/>
    </location>
</feature>
<dbReference type="OrthoDB" id="5241092at2"/>
<evidence type="ECO:0000256" key="1">
    <source>
        <dbReference type="SAM" id="Phobius"/>
    </source>
</evidence>
<keyword evidence="3" id="KW-1185">Reference proteome</keyword>